<dbReference type="KEGG" id="ssao:94299072"/>
<organism evidence="1 2">
    <name type="scientific">Spironucleus salmonicida</name>
    <dbReference type="NCBI Taxonomy" id="348837"/>
    <lineage>
        <taxon>Eukaryota</taxon>
        <taxon>Metamonada</taxon>
        <taxon>Diplomonadida</taxon>
        <taxon>Hexamitidae</taxon>
        <taxon>Hexamitinae</taxon>
        <taxon>Spironucleus</taxon>
    </lineage>
</organism>
<sequence>MLQFQIIIYKYIKLYFFHISKLQMDMFQNFSQLPSLEIYQNSSFSEFICSDKAQGILSFEESFRSIECDTPNINTFKNDLDDLDGYPIVDRIQIMRMM</sequence>
<accession>A0A9P8LRL2</accession>
<proteinExistence type="predicted"/>
<dbReference type="AlphaFoldDB" id="A0A9P8LRL2"/>
<keyword evidence="2" id="KW-1185">Reference proteome</keyword>
<protein>
    <submittedName>
        <fullName evidence="1">Uncharacterized protein</fullName>
    </submittedName>
</protein>
<dbReference type="RefSeq" id="XP_067763707.1">
    <property type="nucleotide sequence ID" value="XM_067908886.1"/>
</dbReference>
<dbReference type="Proteomes" id="UP000018208">
    <property type="component" value="Unassembled WGS sequence"/>
</dbReference>
<evidence type="ECO:0000313" key="2">
    <source>
        <dbReference type="Proteomes" id="UP000018208"/>
    </source>
</evidence>
<name>A0A9P8LRL2_9EUKA</name>
<evidence type="ECO:0000313" key="1">
    <source>
        <dbReference type="EMBL" id="KAH0572934.1"/>
    </source>
</evidence>
<gene>
    <name evidence="1" type="ORF">SS50377_25049</name>
</gene>
<reference evidence="1 2" key="1">
    <citation type="journal article" date="2014" name="PLoS Genet.">
        <title>The Genome of Spironucleus salmonicida Highlights a Fish Pathogen Adapted to Fluctuating Environments.</title>
        <authorList>
            <person name="Xu F."/>
            <person name="Jerlstrom-Hultqvist J."/>
            <person name="Einarsson E."/>
            <person name="Astvaldsson A."/>
            <person name="Svard S.G."/>
            <person name="Andersson J.O."/>
        </authorList>
    </citation>
    <scope>NUCLEOTIDE SEQUENCE [LARGE SCALE GENOMIC DNA]</scope>
    <source>
        <strain evidence="1 2">ATCC 50377</strain>
    </source>
</reference>
<dbReference type="GeneID" id="94299072"/>
<dbReference type="EMBL" id="AUWU02000005">
    <property type="protein sequence ID" value="KAH0572934.1"/>
    <property type="molecule type" value="Genomic_DNA"/>
</dbReference>
<comment type="caution">
    <text evidence="1">The sequence shown here is derived from an EMBL/GenBank/DDBJ whole genome shotgun (WGS) entry which is preliminary data.</text>
</comment>